<dbReference type="InterPro" id="IPR041704">
    <property type="entry name" value="CFLE_GH18"/>
</dbReference>
<dbReference type="GO" id="GO:0016798">
    <property type="term" value="F:hydrolase activity, acting on glycosyl bonds"/>
    <property type="evidence" value="ECO:0007669"/>
    <property type="project" value="UniProtKB-KW"/>
</dbReference>
<dbReference type="Gene3D" id="3.20.20.80">
    <property type="entry name" value="Glycosidases"/>
    <property type="match status" value="1"/>
</dbReference>
<reference evidence="6" key="1">
    <citation type="journal article" date="2013" name="Int. J. Syst. Evol. Microbiol.">
        <title>Polycladomyces abyssicola gen. nov., sp. nov., a thermophilic filamentous bacterium isolated from hemipelagic sediment.</title>
        <authorList>
            <person name="Tsubouchi T."/>
            <person name="Shimane Y."/>
            <person name="Mori K."/>
            <person name="Usui K."/>
            <person name="Hiraki T."/>
            <person name="Tame A."/>
            <person name="Uematsu K."/>
            <person name="Maruyama T."/>
            <person name="Hatada Y."/>
        </authorList>
    </citation>
    <scope>NUCLEOTIDE SEQUENCE</scope>
    <source>
        <strain evidence="6">JIR-001</strain>
    </source>
</reference>
<keyword evidence="2" id="KW-0326">Glycosidase</keyword>
<feature type="chain" id="PRO_5038337886" evidence="4">
    <location>
        <begin position="22"/>
        <end position="393"/>
    </location>
</feature>
<dbReference type="GO" id="GO:0070492">
    <property type="term" value="F:oligosaccharide binding"/>
    <property type="evidence" value="ECO:0007669"/>
    <property type="project" value="TreeGrafter"/>
</dbReference>
<dbReference type="PANTHER" id="PTHR46066:SF2">
    <property type="entry name" value="CHITINASE DOMAIN-CONTAINING PROTEIN 1"/>
    <property type="match status" value="1"/>
</dbReference>
<organism evidence="6 7">
    <name type="scientific">Polycladomyces abyssicola</name>
    <dbReference type="NCBI Taxonomy" id="1125966"/>
    <lineage>
        <taxon>Bacteria</taxon>
        <taxon>Bacillati</taxon>
        <taxon>Bacillota</taxon>
        <taxon>Bacilli</taxon>
        <taxon>Bacillales</taxon>
        <taxon>Thermoactinomycetaceae</taxon>
        <taxon>Polycladomyces</taxon>
    </lineage>
</organism>
<dbReference type="KEGG" id="pabs:JIR001_16320"/>
<dbReference type="Proteomes" id="UP000677436">
    <property type="component" value="Chromosome"/>
</dbReference>
<dbReference type="EMBL" id="AP024601">
    <property type="protein sequence ID" value="BCU81849.1"/>
    <property type="molecule type" value="Genomic_DNA"/>
</dbReference>
<feature type="region of interest" description="Disordered" evidence="3">
    <location>
        <begin position="24"/>
        <end position="65"/>
    </location>
</feature>
<dbReference type="SMART" id="SM00636">
    <property type="entry name" value="Glyco_18"/>
    <property type="match status" value="1"/>
</dbReference>
<protein>
    <submittedName>
        <fullName evidence="6">Spore germination protein YaaH</fullName>
    </submittedName>
</protein>
<evidence type="ECO:0000256" key="2">
    <source>
        <dbReference type="ARBA" id="ARBA00023295"/>
    </source>
</evidence>
<dbReference type="InterPro" id="IPR001223">
    <property type="entry name" value="Glyco_hydro18_cat"/>
</dbReference>
<dbReference type="Pfam" id="PF00704">
    <property type="entry name" value="Glyco_hydro_18"/>
    <property type="match status" value="1"/>
</dbReference>
<dbReference type="Gene3D" id="3.10.50.10">
    <property type="match status" value="1"/>
</dbReference>
<feature type="domain" description="GH18" evidence="5">
    <location>
        <begin position="71"/>
        <end position="393"/>
    </location>
</feature>
<evidence type="ECO:0000256" key="3">
    <source>
        <dbReference type="SAM" id="MobiDB-lite"/>
    </source>
</evidence>
<evidence type="ECO:0000256" key="4">
    <source>
        <dbReference type="SAM" id="SignalP"/>
    </source>
</evidence>
<evidence type="ECO:0000313" key="7">
    <source>
        <dbReference type="Proteomes" id="UP000677436"/>
    </source>
</evidence>
<keyword evidence="7" id="KW-1185">Reference proteome</keyword>
<reference evidence="6" key="2">
    <citation type="journal article" date="2021" name="Microbiol. Resour. Announc.">
        <title>Complete Genome Sequence of Polycladomyces abyssicola JIR-001T, Isolated from Hemipelagic Sediment in Deep Seawater.</title>
        <authorList>
            <person name="Tsubouchi T."/>
            <person name="Kaneko Y."/>
        </authorList>
    </citation>
    <scope>NUCLEOTIDE SEQUENCE</scope>
    <source>
        <strain evidence="6">JIR-001</strain>
    </source>
</reference>
<evidence type="ECO:0000313" key="6">
    <source>
        <dbReference type="EMBL" id="BCU81849.1"/>
    </source>
</evidence>
<name>A0A8D5UGI9_9BACL</name>
<evidence type="ECO:0000256" key="1">
    <source>
        <dbReference type="ARBA" id="ARBA00022801"/>
    </source>
</evidence>
<dbReference type="PROSITE" id="PS51257">
    <property type="entry name" value="PROKAR_LIPOPROTEIN"/>
    <property type="match status" value="1"/>
</dbReference>
<dbReference type="PROSITE" id="PS51910">
    <property type="entry name" value="GH18_2"/>
    <property type="match status" value="1"/>
</dbReference>
<dbReference type="GO" id="GO:0012505">
    <property type="term" value="C:endomembrane system"/>
    <property type="evidence" value="ECO:0007669"/>
    <property type="project" value="TreeGrafter"/>
</dbReference>
<gene>
    <name evidence="6" type="primary">yaaH</name>
    <name evidence="6" type="ORF">JIR001_16320</name>
</gene>
<feature type="signal peptide" evidence="4">
    <location>
        <begin position="1"/>
        <end position="21"/>
    </location>
</feature>
<proteinExistence type="predicted"/>
<dbReference type="GO" id="GO:0005975">
    <property type="term" value="P:carbohydrate metabolic process"/>
    <property type="evidence" value="ECO:0007669"/>
    <property type="project" value="InterPro"/>
</dbReference>
<dbReference type="InterPro" id="IPR017853">
    <property type="entry name" value="GH"/>
</dbReference>
<accession>A0A8D5UGI9</accession>
<dbReference type="CDD" id="cd02874">
    <property type="entry name" value="GH18_CFLE_spore_hydrolase"/>
    <property type="match status" value="1"/>
</dbReference>
<sequence length="393" mass="44697">MRKAYLIFIALFLLSAGCNTAKQIGEAPPRPKQLSNQTAHPETVPMESRGRVLPDKRGENNLRSKTAKPRIESIGFLEPVNPAQAVSDVNEAGRHLTYIGFFSYRVQPNGDLIPLNDAAPLAAAKRNKAVPMLVITNFARGNFQPDVAHRIFTDPMASRRLIQNVIRVMKQKGYRALNVDFEHIREKDRQLYNGFLATLLPRVKKEGYVVSTALAPKSSDKQAGPWHGAHDYAFHGKIADFVILMTYEWGWTGGPPMAVSPIPQVRKVVDYAVSKIPREKIIMGAPLYGYDWVLPYKKGGPPAKRVSPKEAETFAYMKSLKIQYNNRDQAPYFFYTDQRGKKHVVWFENAQSAQAKFNLIKEYRLRGIGYWVLGEDFPRNWPLLQDNFIIRKH</sequence>
<feature type="compositionally biased region" description="Basic and acidic residues" evidence="3">
    <location>
        <begin position="48"/>
        <end position="62"/>
    </location>
</feature>
<dbReference type="InterPro" id="IPR011583">
    <property type="entry name" value="Chitinase_II/V-like_cat"/>
</dbReference>
<dbReference type="SUPFAM" id="SSF51445">
    <property type="entry name" value="(Trans)glycosidases"/>
    <property type="match status" value="1"/>
</dbReference>
<dbReference type="InterPro" id="IPR029070">
    <property type="entry name" value="Chitinase_insertion_sf"/>
</dbReference>
<evidence type="ECO:0000259" key="5">
    <source>
        <dbReference type="PROSITE" id="PS51910"/>
    </source>
</evidence>
<keyword evidence="4" id="KW-0732">Signal</keyword>
<dbReference type="PANTHER" id="PTHR46066">
    <property type="entry name" value="CHITINASE DOMAIN-CONTAINING PROTEIN 1 FAMILY MEMBER"/>
    <property type="match status" value="1"/>
</dbReference>
<dbReference type="AlphaFoldDB" id="A0A8D5UGI9"/>
<dbReference type="GO" id="GO:0008061">
    <property type="term" value="F:chitin binding"/>
    <property type="evidence" value="ECO:0007669"/>
    <property type="project" value="InterPro"/>
</dbReference>
<keyword evidence="1" id="KW-0378">Hydrolase</keyword>
<dbReference type="RefSeq" id="WP_212772273.1">
    <property type="nucleotide sequence ID" value="NZ_AP024601.1"/>
</dbReference>